<sequence length="87" mass="9833">MATTTLISTVRDELRERRERRAVTRRLREDLAHYQTPAEIEDLLVAVDTQEASGESSAEALVIRAVLLENLRAYYARHATPQRAAGL</sequence>
<accession>A0A7G9QYV0</accession>
<evidence type="ECO:0000313" key="1">
    <source>
        <dbReference type="EMBL" id="QNN48525.1"/>
    </source>
</evidence>
<reference evidence="1 2" key="1">
    <citation type="submission" date="2020-08" db="EMBL/GenBank/DDBJ databases">
        <title>Genome sequence of Phycicoccus endophyticus JCM 31784T.</title>
        <authorList>
            <person name="Hyun D.-W."/>
            <person name="Bae J.-W."/>
        </authorList>
    </citation>
    <scope>NUCLEOTIDE SEQUENCE [LARGE SCALE GENOMIC DNA]</scope>
    <source>
        <strain evidence="1 2">JCM 31784</strain>
    </source>
</reference>
<organism evidence="1 2">
    <name type="scientific">Phycicoccus endophyticus</name>
    <dbReference type="NCBI Taxonomy" id="1690220"/>
    <lineage>
        <taxon>Bacteria</taxon>
        <taxon>Bacillati</taxon>
        <taxon>Actinomycetota</taxon>
        <taxon>Actinomycetes</taxon>
        <taxon>Micrococcales</taxon>
        <taxon>Intrasporangiaceae</taxon>
        <taxon>Phycicoccus</taxon>
    </lineage>
</organism>
<dbReference type="RefSeq" id="WP_166103822.1">
    <property type="nucleotide sequence ID" value="NZ_BMMY01000003.1"/>
</dbReference>
<dbReference type="EMBL" id="CP060712">
    <property type="protein sequence ID" value="QNN48525.1"/>
    <property type="molecule type" value="Genomic_DNA"/>
</dbReference>
<dbReference type="KEGG" id="pei:H9L10_09310"/>
<proteinExistence type="predicted"/>
<protein>
    <submittedName>
        <fullName evidence="1">Uncharacterized protein</fullName>
    </submittedName>
</protein>
<dbReference type="AlphaFoldDB" id="A0A7G9QYV0"/>
<keyword evidence="2" id="KW-1185">Reference proteome</keyword>
<dbReference type="Proteomes" id="UP000515976">
    <property type="component" value="Chromosome"/>
</dbReference>
<name>A0A7G9QYV0_9MICO</name>
<evidence type="ECO:0000313" key="2">
    <source>
        <dbReference type="Proteomes" id="UP000515976"/>
    </source>
</evidence>
<gene>
    <name evidence="1" type="ORF">H9L10_09310</name>
</gene>